<evidence type="ECO:0000256" key="6">
    <source>
        <dbReference type="SAM" id="Phobius"/>
    </source>
</evidence>
<keyword evidence="3 6" id="KW-0812">Transmembrane</keyword>
<dbReference type="InterPro" id="IPR015414">
    <property type="entry name" value="TMEM64"/>
</dbReference>
<dbReference type="Proteomes" id="UP000054562">
    <property type="component" value="Unassembled WGS sequence"/>
</dbReference>
<protein>
    <recommendedName>
        <fullName evidence="7">VTT domain-containing protein</fullName>
    </recommendedName>
</protein>
<evidence type="ECO:0000256" key="5">
    <source>
        <dbReference type="ARBA" id="ARBA00023136"/>
    </source>
</evidence>
<evidence type="ECO:0000259" key="7">
    <source>
        <dbReference type="Pfam" id="PF09335"/>
    </source>
</evidence>
<feature type="transmembrane region" description="Helical" evidence="6">
    <location>
        <begin position="164"/>
        <end position="185"/>
    </location>
</feature>
<accession>A0A0L1I563</accession>
<dbReference type="PANTHER" id="PTHR12677:SF59">
    <property type="entry name" value="GOLGI APPARATUS MEMBRANE PROTEIN TVP38-RELATED"/>
    <property type="match status" value="1"/>
</dbReference>
<comment type="subcellular location">
    <subcellularLocation>
        <location evidence="1">Cell membrane</location>
        <topology evidence="1">Multi-pass membrane protein</topology>
    </subcellularLocation>
</comment>
<dbReference type="InterPro" id="IPR032816">
    <property type="entry name" value="VTT_dom"/>
</dbReference>
<keyword evidence="4 6" id="KW-1133">Transmembrane helix</keyword>
<feature type="transmembrane region" description="Helical" evidence="6">
    <location>
        <begin position="296"/>
        <end position="318"/>
    </location>
</feature>
<evidence type="ECO:0000313" key="8">
    <source>
        <dbReference type="EMBL" id="KNG74816.1"/>
    </source>
</evidence>
<sequence>MAHIENHKKKKYEYLPKDYDTIFNPNEKETELLNQHYNSGINYNYDTSVKHGDNNDNVYNNNNYNDYLSNNPSNFQYMKKNKKNKTNMEKIKLINKIPLHQQMNNANEYDHININYDSNDECLETHYDFENKYNNDKNLENRILIESEDFISSRRNSTRSKMVIAGKIVLAILFFILVVFLFTRFKNFLNIIHIVIEWVGKQGSWSILLFILLFTFLSPLFMSVEIMCVGSGLIFSGVYGKALGIFVAVFSVAVGYVLGMSLCFFISRYLIHNYIYKKLMGYPIYMAFNQAINTNGLSFVLLIRLSPILPASVVSYILGVTSLKYKHFAIGSISALPSIFLFVYIGVLLQDISNLSELENHWTNLIILFVGFLIGEIAIVYISVITKRRLNNLNIMNANYNNYYKRIIINVVKGIIIKCCKGIIINIIKVIIINIIKVIIINVVKIIIINIIKMSS</sequence>
<feature type="transmembrane region" description="Helical" evidence="6">
    <location>
        <begin position="407"/>
        <end position="425"/>
    </location>
</feature>
<feature type="domain" description="VTT" evidence="7">
    <location>
        <begin position="234"/>
        <end position="347"/>
    </location>
</feature>
<keyword evidence="5 6" id="KW-0472">Membrane</keyword>
<dbReference type="GO" id="GO:0005886">
    <property type="term" value="C:plasma membrane"/>
    <property type="evidence" value="ECO:0007669"/>
    <property type="project" value="UniProtKB-SubCell"/>
</dbReference>
<keyword evidence="2" id="KW-1003">Cell membrane</keyword>
<evidence type="ECO:0000256" key="1">
    <source>
        <dbReference type="ARBA" id="ARBA00004651"/>
    </source>
</evidence>
<evidence type="ECO:0000313" key="9">
    <source>
        <dbReference type="Proteomes" id="UP000054562"/>
    </source>
</evidence>
<feature type="transmembrane region" description="Helical" evidence="6">
    <location>
        <begin position="431"/>
        <end position="452"/>
    </location>
</feature>
<reference evidence="9" key="2">
    <citation type="submission" date="2015-07" db="EMBL/GenBank/DDBJ databases">
        <title>The genome sequence of Plasmodium falciparum IGH-CR14.</title>
        <authorList>
            <consortium name="The Broad Institute Genome Sequencing Platform"/>
            <person name="Volkman S.K."/>
            <person name="Neafsey D.E."/>
            <person name="Dash A.P."/>
            <person name="Chitnis C.E."/>
            <person name="Hartl D.L."/>
            <person name="Young S.K."/>
            <person name="Kodira C.D."/>
            <person name="Zeng Q."/>
            <person name="Koehrsen M."/>
            <person name="Godfrey P."/>
            <person name="Alvarado L."/>
            <person name="Berlin A."/>
            <person name="Borenstein D."/>
            <person name="Chen Z."/>
            <person name="Engels R."/>
            <person name="Freedman E."/>
            <person name="Gellesch M."/>
            <person name="Goldberg J."/>
            <person name="Griggs A."/>
            <person name="Gujja S."/>
            <person name="Heiman D."/>
            <person name="Hepburn T."/>
            <person name="Howarth C."/>
            <person name="Jen D."/>
            <person name="Larson L."/>
            <person name="Lewis B."/>
            <person name="Mehta T."/>
            <person name="Park D."/>
            <person name="Pearson M."/>
            <person name="Roberts A."/>
            <person name="Saif S."/>
            <person name="Shea T."/>
            <person name="Shenoy N."/>
            <person name="Sisk P."/>
            <person name="Stolte C."/>
            <person name="Sykes S."/>
            <person name="Walk T."/>
            <person name="White J."/>
            <person name="Yandava C."/>
            <person name="Wirth D.F."/>
            <person name="Nusbaum C."/>
            <person name="Birren B."/>
        </authorList>
    </citation>
    <scope>NUCLEOTIDE SEQUENCE [LARGE SCALE GENOMIC DNA]</scope>
    <source>
        <strain evidence="9">IGH-CR14</strain>
    </source>
</reference>
<organism evidence="8 9">
    <name type="scientific">Plasmodium falciparum IGH-CR14</name>
    <dbReference type="NCBI Taxonomy" id="580059"/>
    <lineage>
        <taxon>Eukaryota</taxon>
        <taxon>Sar</taxon>
        <taxon>Alveolata</taxon>
        <taxon>Apicomplexa</taxon>
        <taxon>Aconoidasida</taxon>
        <taxon>Haemosporida</taxon>
        <taxon>Plasmodiidae</taxon>
        <taxon>Plasmodium</taxon>
        <taxon>Plasmodium (Laverania)</taxon>
    </lineage>
</organism>
<dbReference type="PANTHER" id="PTHR12677">
    <property type="entry name" value="GOLGI APPARATUS MEMBRANE PROTEIN TVP38-RELATED"/>
    <property type="match status" value="1"/>
</dbReference>
<gene>
    <name evidence="8" type="ORF">PFMG_00946</name>
</gene>
<evidence type="ECO:0000256" key="2">
    <source>
        <dbReference type="ARBA" id="ARBA00022475"/>
    </source>
</evidence>
<evidence type="ECO:0000256" key="4">
    <source>
        <dbReference type="ARBA" id="ARBA00022989"/>
    </source>
</evidence>
<proteinExistence type="predicted"/>
<dbReference type="EMBL" id="GG665006">
    <property type="protein sequence ID" value="KNG74816.1"/>
    <property type="molecule type" value="Genomic_DNA"/>
</dbReference>
<dbReference type="AlphaFoldDB" id="A0A0L1I563"/>
<dbReference type="OrthoDB" id="166803at2759"/>
<evidence type="ECO:0000256" key="3">
    <source>
        <dbReference type="ARBA" id="ARBA00022692"/>
    </source>
</evidence>
<feature type="transmembrane region" description="Helical" evidence="6">
    <location>
        <begin position="330"/>
        <end position="350"/>
    </location>
</feature>
<feature type="transmembrane region" description="Helical" evidence="6">
    <location>
        <begin position="205"/>
        <end position="235"/>
    </location>
</feature>
<feature type="transmembrane region" description="Helical" evidence="6">
    <location>
        <begin position="362"/>
        <end position="386"/>
    </location>
</feature>
<name>A0A0L1I563_PLAFA</name>
<feature type="transmembrane region" description="Helical" evidence="6">
    <location>
        <begin position="242"/>
        <end position="271"/>
    </location>
</feature>
<reference evidence="9" key="1">
    <citation type="submission" date="2015-07" db="EMBL/GenBank/DDBJ databases">
        <title>Annotation of Plasmodium falciparum IGH-CR14.</title>
        <authorList>
            <consortium name="The Broad Institute Genome Sequencing Platform"/>
            <person name="Volkman S.K."/>
            <person name="Neafsey D.E."/>
            <person name="Dash A.P."/>
            <person name="Chitnis C.E."/>
            <person name="Hartl D.L."/>
            <person name="Young S.K."/>
            <person name="Zeng Q."/>
            <person name="Koehrsen M."/>
            <person name="Alvarado L."/>
            <person name="Berlin A."/>
            <person name="Borenstein D."/>
            <person name="Chapman S.B."/>
            <person name="Chen Z."/>
            <person name="Engels R."/>
            <person name="Freedman E."/>
            <person name="Gellesch M."/>
            <person name="Goldberg J."/>
            <person name="Griggs A."/>
            <person name="Gujja S."/>
            <person name="Heilman E.R."/>
            <person name="Heiman D.I."/>
            <person name="Howarth C."/>
            <person name="Jen D."/>
            <person name="Larson L."/>
            <person name="Mehta T."/>
            <person name="Neiman D."/>
            <person name="Park D."/>
            <person name="Pearson M."/>
            <person name="Roberts A."/>
            <person name="Saif S."/>
            <person name="Shea T."/>
            <person name="Shenoy N."/>
            <person name="Sisk P."/>
            <person name="Stolte C."/>
            <person name="Sykes S."/>
            <person name="Walk T."/>
            <person name="White J."/>
            <person name="Yandava C."/>
            <person name="Haas B."/>
            <person name="Henn M.R."/>
            <person name="Nusbaum C."/>
            <person name="Birren B."/>
        </authorList>
    </citation>
    <scope>NUCLEOTIDE SEQUENCE [LARGE SCALE GENOMIC DNA]</scope>
    <source>
        <strain evidence="9">IGH-CR14</strain>
    </source>
</reference>
<dbReference type="Pfam" id="PF09335">
    <property type="entry name" value="VTT_dom"/>
    <property type="match status" value="1"/>
</dbReference>